<keyword evidence="10" id="KW-1185">Reference proteome</keyword>
<comment type="subcellular location">
    <subcellularLocation>
        <location evidence="1">Membrane</location>
        <topology evidence="1">Multi-pass membrane protein</topology>
    </subcellularLocation>
</comment>
<feature type="transmembrane region" description="Helical" evidence="7">
    <location>
        <begin position="226"/>
        <end position="246"/>
    </location>
</feature>
<dbReference type="AlphaFoldDB" id="A0A2T2P3Z8"/>
<keyword evidence="3 7" id="KW-1133">Transmembrane helix</keyword>
<dbReference type="Pfam" id="PF20684">
    <property type="entry name" value="Fung_rhodopsin"/>
    <property type="match status" value="1"/>
</dbReference>
<dbReference type="PANTHER" id="PTHR33048">
    <property type="entry name" value="PTH11-LIKE INTEGRAL MEMBRANE PROTEIN (AFU_ORTHOLOGUE AFUA_5G11245)"/>
    <property type="match status" value="1"/>
</dbReference>
<reference evidence="9 10" key="1">
    <citation type="journal article" date="2018" name="Front. Microbiol.">
        <title>Genome-Wide Analysis of Corynespora cassiicola Leaf Fall Disease Putative Effectors.</title>
        <authorList>
            <person name="Lopez D."/>
            <person name="Ribeiro S."/>
            <person name="Label P."/>
            <person name="Fumanal B."/>
            <person name="Venisse J.S."/>
            <person name="Kohler A."/>
            <person name="de Oliveira R.R."/>
            <person name="Labutti K."/>
            <person name="Lipzen A."/>
            <person name="Lail K."/>
            <person name="Bauer D."/>
            <person name="Ohm R.A."/>
            <person name="Barry K.W."/>
            <person name="Spatafora J."/>
            <person name="Grigoriev I.V."/>
            <person name="Martin F.M."/>
            <person name="Pujade-Renaud V."/>
        </authorList>
    </citation>
    <scope>NUCLEOTIDE SEQUENCE [LARGE SCALE GENOMIC DNA]</scope>
    <source>
        <strain evidence="9 10">Philippines</strain>
    </source>
</reference>
<evidence type="ECO:0000256" key="1">
    <source>
        <dbReference type="ARBA" id="ARBA00004141"/>
    </source>
</evidence>
<accession>A0A2T2P3Z8</accession>
<dbReference type="InterPro" id="IPR052337">
    <property type="entry name" value="SAT4-like"/>
</dbReference>
<evidence type="ECO:0000256" key="3">
    <source>
        <dbReference type="ARBA" id="ARBA00022989"/>
    </source>
</evidence>
<comment type="similarity">
    <text evidence="5">Belongs to the SAT4 family.</text>
</comment>
<evidence type="ECO:0000256" key="2">
    <source>
        <dbReference type="ARBA" id="ARBA00022692"/>
    </source>
</evidence>
<gene>
    <name evidence="9" type="ORF">BS50DRAFT_250860</name>
</gene>
<proteinExistence type="inferred from homology"/>
<dbReference type="EMBL" id="KZ678130">
    <property type="protein sequence ID" value="PSN72405.1"/>
    <property type="molecule type" value="Genomic_DNA"/>
</dbReference>
<protein>
    <recommendedName>
        <fullName evidence="8">Rhodopsin domain-containing protein</fullName>
    </recommendedName>
</protein>
<evidence type="ECO:0000259" key="8">
    <source>
        <dbReference type="Pfam" id="PF20684"/>
    </source>
</evidence>
<feature type="transmembrane region" description="Helical" evidence="7">
    <location>
        <begin position="26"/>
        <end position="49"/>
    </location>
</feature>
<dbReference type="Proteomes" id="UP000240883">
    <property type="component" value="Unassembled WGS sequence"/>
</dbReference>
<feature type="domain" description="Rhodopsin" evidence="8">
    <location>
        <begin position="45"/>
        <end position="281"/>
    </location>
</feature>
<evidence type="ECO:0000256" key="6">
    <source>
        <dbReference type="SAM" id="MobiDB-lite"/>
    </source>
</evidence>
<dbReference type="OrthoDB" id="4682787at2759"/>
<evidence type="ECO:0000313" key="9">
    <source>
        <dbReference type="EMBL" id="PSN72405.1"/>
    </source>
</evidence>
<evidence type="ECO:0000256" key="4">
    <source>
        <dbReference type="ARBA" id="ARBA00023136"/>
    </source>
</evidence>
<evidence type="ECO:0000256" key="7">
    <source>
        <dbReference type="SAM" id="Phobius"/>
    </source>
</evidence>
<organism evidence="9 10">
    <name type="scientific">Corynespora cassiicola Philippines</name>
    <dbReference type="NCBI Taxonomy" id="1448308"/>
    <lineage>
        <taxon>Eukaryota</taxon>
        <taxon>Fungi</taxon>
        <taxon>Dikarya</taxon>
        <taxon>Ascomycota</taxon>
        <taxon>Pezizomycotina</taxon>
        <taxon>Dothideomycetes</taxon>
        <taxon>Pleosporomycetidae</taxon>
        <taxon>Pleosporales</taxon>
        <taxon>Corynesporascaceae</taxon>
        <taxon>Corynespora</taxon>
    </lineage>
</organism>
<dbReference type="GO" id="GO:0016020">
    <property type="term" value="C:membrane"/>
    <property type="evidence" value="ECO:0007669"/>
    <property type="project" value="UniProtKB-SubCell"/>
</dbReference>
<feature type="region of interest" description="Disordered" evidence="6">
    <location>
        <begin position="299"/>
        <end position="319"/>
    </location>
</feature>
<keyword evidence="2 7" id="KW-0812">Transmembrane</keyword>
<evidence type="ECO:0000313" key="10">
    <source>
        <dbReference type="Proteomes" id="UP000240883"/>
    </source>
</evidence>
<feature type="transmembrane region" description="Helical" evidence="7">
    <location>
        <begin position="110"/>
        <end position="132"/>
    </location>
</feature>
<name>A0A2T2P3Z8_CORCC</name>
<dbReference type="InterPro" id="IPR049326">
    <property type="entry name" value="Rhodopsin_dom_fungi"/>
</dbReference>
<feature type="transmembrane region" description="Helical" evidence="7">
    <location>
        <begin position="258"/>
        <end position="285"/>
    </location>
</feature>
<keyword evidence="4 7" id="KW-0472">Membrane</keyword>
<dbReference type="PANTHER" id="PTHR33048:SF158">
    <property type="entry name" value="MEMBRANE PROTEIN PTH11-LIKE, PUTATIVE-RELATED"/>
    <property type="match status" value="1"/>
</dbReference>
<sequence>MDLDGPVAPPPPGVTSNFDNPPNQEALAYSTLTIVVILSTLFTWVRFFVKLRILRVLHVEDYIIPFAWLTAIGNAVCTYKIYEDAPIIHSWDIRVGTFGPILLYARVGALFYNLAIVLIKIACLIQVLRIFVPRGTHSKTYYTFQALILTNSIYYFIIVCLMLFTCRPIPKAWKPWLEGRCLDMGKIAMASVAMNLISDLAILALTQKVIWGMMRVERWKRLRVSIVFFAGVVPCAFAVMCLYYSNRQMYGSDPIRDAAYMSLACHGEIVSGLFVLFLPILPCFFQHMRQAYNSHFSSRRGHGMGNSSDGYASRRTSGRRDKSLWHISYSRPGEEGHVLGEWPGQKNKSAAYTNTTTTDSVFAGSTDQIFSRGRAGSMR</sequence>
<evidence type="ECO:0000256" key="5">
    <source>
        <dbReference type="ARBA" id="ARBA00038359"/>
    </source>
</evidence>
<feature type="transmembrane region" description="Helical" evidence="7">
    <location>
        <begin position="144"/>
        <end position="164"/>
    </location>
</feature>